<evidence type="ECO:0000256" key="2">
    <source>
        <dbReference type="ARBA" id="ARBA00022676"/>
    </source>
</evidence>
<evidence type="ECO:0000259" key="5">
    <source>
        <dbReference type="Pfam" id="PF13439"/>
    </source>
</evidence>
<feature type="domain" description="Glycosyltransferase subfamily 4-like N-terminal" evidence="5">
    <location>
        <begin position="15"/>
        <end position="184"/>
    </location>
</feature>
<dbReference type="InterPro" id="IPR028098">
    <property type="entry name" value="Glyco_trans_4-like_N"/>
</dbReference>
<keyword evidence="3 6" id="KW-0808">Transferase</keyword>
<dbReference type="GO" id="GO:0009011">
    <property type="term" value="F:alpha-1,4-glucan glucosyltransferase (ADP-glucose donor) activity"/>
    <property type="evidence" value="ECO:0007669"/>
    <property type="project" value="UniProtKB-EC"/>
</dbReference>
<comment type="caution">
    <text evidence="6">The sequence shown here is derived from an EMBL/GenBank/DDBJ whole genome shotgun (WGS) entry which is preliminary data.</text>
</comment>
<dbReference type="Pfam" id="PF13439">
    <property type="entry name" value="Glyco_transf_4"/>
    <property type="match status" value="1"/>
</dbReference>
<protein>
    <recommendedName>
        <fullName evidence="1">D-inositol 3-phosphate glycosyltransferase</fullName>
    </recommendedName>
</protein>
<dbReference type="InterPro" id="IPR050194">
    <property type="entry name" value="Glycosyltransferase_grp1"/>
</dbReference>
<dbReference type="RefSeq" id="WP_122824405.1">
    <property type="nucleotide sequence ID" value="NZ_CP033325.1"/>
</dbReference>
<dbReference type="CDD" id="cd03801">
    <property type="entry name" value="GT4_PimA-like"/>
    <property type="match status" value="1"/>
</dbReference>
<evidence type="ECO:0000313" key="6">
    <source>
        <dbReference type="EMBL" id="MFC4556445.1"/>
    </source>
</evidence>
<evidence type="ECO:0000256" key="1">
    <source>
        <dbReference type="ARBA" id="ARBA00021292"/>
    </source>
</evidence>
<accession>A0ABV9DCK3</accession>
<evidence type="ECO:0000313" key="7">
    <source>
        <dbReference type="Proteomes" id="UP001595955"/>
    </source>
</evidence>
<dbReference type="NCBIfam" id="TIGR02149">
    <property type="entry name" value="glgA_Coryne"/>
    <property type="match status" value="1"/>
</dbReference>
<keyword evidence="7" id="KW-1185">Reference proteome</keyword>
<dbReference type="Gene3D" id="3.40.50.2000">
    <property type="entry name" value="Glycogen Phosphorylase B"/>
    <property type="match status" value="2"/>
</dbReference>
<evidence type="ECO:0000259" key="4">
    <source>
        <dbReference type="Pfam" id="PF00534"/>
    </source>
</evidence>
<dbReference type="InterPro" id="IPR011875">
    <property type="entry name" value="M1P_synthase"/>
</dbReference>
<proteinExistence type="predicted"/>
<dbReference type="PANTHER" id="PTHR45947">
    <property type="entry name" value="SULFOQUINOVOSYL TRANSFERASE SQD2"/>
    <property type="match status" value="1"/>
</dbReference>
<evidence type="ECO:0000256" key="3">
    <source>
        <dbReference type="ARBA" id="ARBA00022679"/>
    </source>
</evidence>
<reference evidence="7" key="1">
    <citation type="journal article" date="2019" name="Int. J. Syst. Evol. Microbiol.">
        <title>The Global Catalogue of Microorganisms (GCM) 10K type strain sequencing project: providing services to taxonomists for standard genome sequencing and annotation.</title>
        <authorList>
            <consortium name="The Broad Institute Genomics Platform"/>
            <consortium name="The Broad Institute Genome Sequencing Center for Infectious Disease"/>
            <person name="Wu L."/>
            <person name="Ma J."/>
        </authorList>
    </citation>
    <scope>NUCLEOTIDE SEQUENCE [LARGE SCALE GENOMIC DNA]</scope>
    <source>
        <strain evidence="7">JCM 3369</strain>
    </source>
</reference>
<dbReference type="InterPro" id="IPR001296">
    <property type="entry name" value="Glyco_trans_1"/>
</dbReference>
<name>A0ABV9DCK3_9MICO</name>
<organism evidence="6 7">
    <name type="scientific">Georgenia faecalis</name>
    <dbReference type="NCBI Taxonomy" id="2483799"/>
    <lineage>
        <taxon>Bacteria</taxon>
        <taxon>Bacillati</taxon>
        <taxon>Actinomycetota</taxon>
        <taxon>Actinomycetes</taxon>
        <taxon>Micrococcales</taxon>
        <taxon>Bogoriellaceae</taxon>
        <taxon>Georgenia</taxon>
    </lineage>
</organism>
<keyword evidence="2 6" id="KW-0328">Glycosyltransferase</keyword>
<dbReference type="Proteomes" id="UP001595955">
    <property type="component" value="Unassembled WGS sequence"/>
</dbReference>
<dbReference type="Pfam" id="PF00534">
    <property type="entry name" value="Glycos_transf_1"/>
    <property type="match status" value="1"/>
</dbReference>
<sequence>MRVDILTREYPPYVYGGAGVHVAELAAVLRERIDVRVRCFDGPREPGSPGGEPGVQGYAELAELAGANPALRTLGVDLAMAGDVGGADLVHSHTWYANLAGHLGGLLHDVPHVVSAHSLEPLRPWKAEQLGGGYAVSSWAERTAYEGAAAVIAVSAGMRADILRVYPQLDPERVHVVHNGIDLDSWQRPTDAAELARAEATVRRLGIDPERPAVVFVGRITRQKGLPHLLRAVAGLPPEVQVVLCAGAPDTPEIAAEVDGLVERLRARREGVVWISEMLPRPDLIAVLAAGTVFVCPSVYEPLGIVNLEAMAVGLPVVGSATGGIPEVVDDGVTGLLVPIEQVGDGTGTPVDPARFEEDLLDRLTALVTDPERAREMGRASRRRVEDHFSWAAVADRTLDVYRAVLDAPRP</sequence>
<gene>
    <name evidence="6" type="primary">glgA</name>
    <name evidence="6" type="ORF">ACFO3F_14420</name>
</gene>
<feature type="domain" description="Glycosyl transferase family 1" evidence="4">
    <location>
        <begin position="203"/>
        <end position="342"/>
    </location>
</feature>
<dbReference type="PANTHER" id="PTHR45947:SF3">
    <property type="entry name" value="SULFOQUINOVOSYL TRANSFERASE SQD2"/>
    <property type="match status" value="1"/>
</dbReference>
<dbReference type="EMBL" id="JBHSGF010000012">
    <property type="protein sequence ID" value="MFC4556445.1"/>
    <property type="molecule type" value="Genomic_DNA"/>
</dbReference>
<dbReference type="SUPFAM" id="SSF53756">
    <property type="entry name" value="UDP-Glycosyltransferase/glycogen phosphorylase"/>
    <property type="match status" value="1"/>
</dbReference>